<dbReference type="Proteomes" id="UP000204584">
    <property type="component" value="Segment"/>
</dbReference>
<gene>
    <name evidence="1" type="ORF">psal_cds_989</name>
</gene>
<dbReference type="PANTHER" id="PTHR46586:SF3">
    <property type="entry name" value="ANKYRIN REPEAT-CONTAINING PROTEIN"/>
    <property type="match status" value="1"/>
</dbReference>
<evidence type="ECO:0000313" key="2">
    <source>
        <dbReference type="Proteomes" id="UP000204584"/>
    </source>
</evidence>
<protein>
    <submittedName>
        <fullName evidence="1">F-box incomplete domain containing protein</fullName>
    </submittedName>
</protein>
<dbReference type="EMBL" id="KC977571">
    <property type="protein sequence ID" value="ATE82264.1"/>
    <property type="molecule type" value="Genomic_DNA"/>
</dbReference>
<organism evidence="1 2">
    <name type="scientific">Pandoravirus salinus</name>
    <dbReference type="NCBI Taxonomy" id="1349410"/>
    <lineage>
        <taxon>Viruses</taxon>
        <taxon>Pandoravirus</taxon>
    </lineage>
</organism>
<sequence length="498" mass="56112">MKPAETCIADLPYELLRYILVEFTDRRDRLMAFFVCREWRRQLWAGRRHCWGHPNLHRGPDFWWAVADAAIRQGVPKIALWLLDNVIQDPPSSRWCLLDATVERKDLDTRRALRARGHRWRSVESAIAAGDTYALNQARRDGCEIIVALLLMIEVFPSAKALRWLAARGYDVAGAFADYRGNLWFAADDVEVIDWVFKHVDNGKMLATCAILSTIESVPLATVVWAFDNNVIRWSHRQAGWFVKAGRLDVVRWAQDRFSSVPIGVILRKSIGHRKVRIVRWALEQGACIDSINARCRTFNPFSTCWGAADDDTLVDDLDFLHERGFVSTSKADHSKAAYHGCAAVLDWLCRHAGPPRCWDEVWRNAIARANTRVVAWMMDHAGTPPPPDAVSRIMKPHSMRFYVDPAPCAQLLIERGYVCTADVCEQLAGRGQLATLKLAIDTHGAQWNPEACLARALSRDSARHRAVAEWIGQKAGINVAAFERDLVGDAVPPPPGV</sequence>
<keyword evidence="2" id="KW-1185">Reference proteome</keyword>
<proteinExistence type="predicted"/>
<accession>A0A291ATT1</accession>
<dbReference type="PANTHER" id="PTHR46586">
    <property type="entry name" value="ANKYRIN REPEAT-CONTAINING PROTEIN"/>
    <property type="match status" value="1"/>
</dbReference>
<dbReference type="InterPro" id="IPR036047">
    <property type="entry name" value="F-box-like_dom_sf"/>
</dbReference>
<dbReference type="GeneID" id="34568347"/>
<dbReference type="RefSeq" id="YP_009430103.1">
    <property type="nucleotide sequence ID" value="NC_022098.1"/>
</dbReference>
<dbReference type="InterPro" id="IPR052050">
    <property type="entry name" value="SecEffector_AnkRepeat"/>
</dbReference>
<reference evidence="1 2" key="1">
    <citation type="journal article" date="2013" name="Science">
        <title>Pandoraviruses: amoeba viruses with genomes up to 2.5 Mb reaching that of parasitic eukaryotes.</title>
        <authorList>
            <person name="Philippe N."/>
            <person name="Legendre M."/>
            <person name="Doutre G."/>
            <person name="Coute Y."/>
            <person name="Poirot O."/>
            <person name="Lescot M."/>
            <person name="Arslan D."/>
            <person name="Seltzer V."/>
            <person name="Bertaux L."/>
            <person name="Bruley C."/>
            <person name="Garin J."/>
            <person name="Claverie J.M."/>
            <person name="Abergel C."/>
        </authorList>
    </citation>
    <scope>NUCLEOTIDE SEQUENCE [LARGE SCALE GENOMIC DNA]</scope>
</reference>
<dbReference type="KEGG" id="vg:34568347"/>
<name>A0A291ATT1_9VIRU</name>
<dbReference type="SUPFAM" id="SSF81383">
    <property type="entry name" value="F-box domain"/>
    <property type="match status" value="1"/>
</dbReference>
<evidence type="ECO:0000313" key="1">
    <source>
        <dbReference type="EMBL" id="ATE82264.1"/>
    </source>
</evidence>
<dbReference type="CDD" id="cd09917">
    <property type="entry name" value="F-box_SF"/>
    <property type="match status" value="1"/>
</dbReference>